<dbReference type="PANTHER" id="PTHR40086">
    <property type="entry name" value="PHOSPHOTRANSFERASE YTMP-RELATED"/>
    <property type="match status" value="1"/>
</dbReference>
<dbReference type="InterPro" id="IPR052077">
    <property type="entry name" value="CcrZ_PhaseVar_Mediator"/>
</dbReference>
<dbReference type="CDD" id="cd05151">
    <property type="entry name" value="ChoK-like"/>
    <property type="match status" value="1"/>
</dbReference>
<dbReference type="Gene3D" id="3.30.200.20">
    <property type="entry name" value="Phosphorylase Kinase, domain 1"/>
    <property type="match status" value="1"/>
</dbReference>
<keyword evidence="1" id="KW-0418">Kinase</keyword>
<sequence>MEMEELVQEKLRQAFHDEKIVFDKSRFAGGLTNYNYIMVINGIEYVIRQPGGMTEQIIDRKIERVNNHIASELGVNSDCIFFDESSGIKISTYIKNSCNMAQADPGSFRNLDSVCSIMKKIHSFPRGFTNHFDWQKELSKYEGIIQQLHGSFFFDYQYLKEQLIFFVQKNIESTILTPCHNDTVPENFIMDGNGRTYLVDWEYSGMNDPCWDVAAYILESKLTEEAIQYLVQNYFGYSLTTMEELKIKGFMMAQDLLWTVWALIRHYNGEDFLEYCCFRYERFRKNIRLVHQSPQCSIASMVTGSSDS</sequence>
<dbReference type="KEGG" id="dmi:Desmer_4393"/>
<dbReference type="OrthoDB" id="9803871at2"/>
<dbReference type="AlphaFoldDB" id="J7IWU4"/>
<dbReference type="EMBL" id="CP003629">
    <property type="protein sequence ID" value="AFQ46205.1"/>
    <property type="molecule type" value="Genomic_DNA"/>
</dbReference>
<dbReference type="SUPFAM" id="SSF56112">
    <property type="entry name" value="Protein kinase-like (PK-like)"/>
    <property type="match status" value="1"/>
</dbReference>
<keyword evidence="2" id="KW-1185">Reference proteome</keyword>
<dbReference type="Proteomes" id="UP000005262">
    <property type="component" value="Chromosome"/>
</dbReference>
<dbReference type="HOGENOM" id="CLU_055115_1_0_9"/>
<keyword evidence="1" id="KW-0808">Transferase</keyword>
<protein>
    <submittedName>
        <fullName evidence="1">Putative choline kinase involved in LPS biosynthesis</fullName>
    </submittedName>
</protein>
<organism evidence="1 2">
    <name type="scientific">Desulfosporosinus meridiei (strain ATCC BAA-275 / DSM 13257 / KCTC 12902 / NCIMB 13706 / S10)</name>
    <dbReference type="NCBI Taxonomy" id="768704"/>
    <lineage>
        <taxon>Bacteria</taxon>
        <taxon>Bacillati</taxon>
        <taxon>Bacillota</taxon>
        <taxon>Clostridia</taxon>
        <taxon>Eubacteriales</taxon>
        <taxon>Desulfitobacteriaceae</taxon>
        <taxon>Desulfosporosinus</taxon>
    </lineage>
</organism>
<dbReference type="PANTHER" id="PTHR40086:SF1">
    <property type="entry name" value="CELL CYCLE REGULATOR CCRZ"/>
    <property type="match status" value="1"/>
</dbReference>
<dbReference type="GO" id="GO:0016301">
    <property type="term" value="F:kinase activity"/>
    <property type="evidence" value="ECO:0007669"/>
    <property type="project" value="UniProtKB-KW"/>
</dbReference>
<dbReference type="RefSeq" id="WP_014905111.1">
    <property type="nucleotide sequence ID" value="NC_018515.1"/>
</dbReference>
<accession>J7IWU4</accession>
<reference evidence="2" key="2">
    <citation type="submission" date="2012-08" db="EMBL/GenBank/DDBJ databases">
        <title>Finished genome of Desulfosporosinus meridiei DSM 13257.</title>
        <authorList>
            <person name="Huntemann M."/>
            <person name="Wei C.-L."/>
            <person name="Han J."/>
            <person name="Detter J.C."/>
            <person name="Han C."/>
            <person name="Davenport K."/>
            <person name="Daligault H."/>
            <person name="Erkkila T."/>
            <person name="Gu W."/>
            <person name="Munk A.C.C."/>
            <person name="Teshima H."/>
            <person name="Xu Y."/>
            <person name="Chain P."/>
            <person name="Tapia R."/>
            <person name="Chen A."/>
            <person name="Krypides N."/>
            <person name="Mavromatis K."/>
            <person name="Markowitz V."/>
            <person name="Szeto E."/>
            <person name="Ivanova N."/>
            <person name="Mikhailova N."/>
            <person name="Ovchinnikova G."/>
            <person name="Pagani I."/>
            <person name="Pati A."/>
            <person name="Goodwin L."/>
            <person name="Peters L."/>
            <person name="Pitluck S."/>
            <person name="Woyke T."/>
            <person name="Pester M."/>
            <person name="Spring S."/>
            <person name="Ollivier B."/>
            <person name="Rattei T."/>
            <person name="Klenk H.-P."/>
            <person name="Wagner M."/>
            <person name="Loy A."/>
        </authorList>
    </citation>
    <scope>NUCLEOTIDE SEQUENCE [LARGE SCALE GENOMIC DNA]</scope>
    <source>
        <strain evidence="2">ATCC BAA-275 / DSM 13257 / NCIMB 13706 / S10</strain>
    </source>
</reference>
<dbReference type="Gene3D" id="3.90.1200.10">
    <property type="match status" value="1"/>
</dbReference>
<dbReference type="STRING" id="768704.Desmer_4393"/>
<proteinExistence type="predicted"/>
<evidence type="ECO:0000313" key="1">
    <source>
        <dbReference type="EMBL" id="AFQ46205.1"/>
    </source>
</evidence>
<reference evidence="1 2" key="1">
    <citation type="journal article" date="2012" name="J. Bacteriol.">
        <title>Complete genome sequences of Desulfosporosinus orientis DSM765T, Desulfosporosinus youngiae DSM17734T, Desulfosporosinus meridiei DSM13257T, and Desulfosporosinus acidiphilus DSM22704T.</title>
        <authorList>
            <person name="Pester M."/>
            <person name="Brambilla E."/>
            <person name="Alazard D."/>
            <person name="Rattei T."/>
            <person name="Weinmaier T."/>
            <person name="Han J."/>
            <person name="Lucas S."/>
            <person name="Lapidus A."/>
            <person name="Cheng J.F."/>
            <person name="Goodwin L."/>
            <person name="Pitluck S."/>
            <person name="Peters L."/>
            <person name="Ovchinnikova G."/>
            <person name="Teshima H."/>
            <person name="Detter J.C."/>
            <person name="Han C.S."/>
            <person name="Tapia R."/>
            <person name="Land M.L."/>
            <person name="Hauser L."/>
            <person name="Kyrpides N.C."/>
            <person name="Ivanova N.N."/>
            <person name="Pagani I."/>
            <person name="Huntmann M."/>
            <person name="Wei C.L."/>
            <person name="Davenport K.W."/>
            <person name="Daligault H."/>
            <person name="Chain P.S."/>
            <person name="Chen A."/>
            <person name="Mavromatis K."/>
            <person name="Markowitz V."/>
            <person name="Szeto E."/>
            <person name="Mikhailova N."/>
            <person name="Pati A."/>
            <person name="Wagner M."/>
            <person name="Woyke T."/>
            <person name="Ollivier B."/>
            <person name="Klenk H.P."/>
            <person name="Spring S."/>
            <person name="Loy A."/>
        </authorList>
    </citation>
    <scope>NUCLEOTIDE SEQUENCE [LARGE SCALE GENOMIC DNA]</scope>
    <source>
        <strain evidence="2">ATCC BAA-275 / DSM 13257 / NCIMB 13706 / S10</strain>
    </source>
</reference>
<dbReference type="eggNOG" id="COG0510">
    <property type="taxonomic scope" value="Bacteria"/>
</dbReference>
<gene>
    <name evidence="1" type="ordered locus">Desmer_4393</name>
</gene>
<evidence type="ECO:0000313" key="2">
    <source>
        <dbReference type="Proteomes" id="UP000005262"/>
    </source>
</evidence>
<name>J7IWU4_DESMD</name>
<dbReference type="InterPro" id="IPR011009">
    <property type="entry name" value="Kinase-like_dom_sf"/>
</dbReference>
<dbReference type="Pfam" id="PF01633">
    <property type="entry name" value="Choline_kinase"/>
    <property type="match status" value="1"/>
</dbReference>